<dbReference type="InterPro" id="IPR009100">
    <property type="entry name" value="AcylCoA_DH/oxidase_NM_dom_sf"/>
</dbReference>
<dbReference type="OrthoDB" id="7316074at2"/>
<evidence type="ECO:0000313" key="6">
    <source>
        <dbReference type="Proteomes" id="UP000298551"/>
    </source>
</evidence>
<evidence type="ECO:0000259" key="3">
    <source>
        <dbReference type="Pfam" id="PF02771"/>
    </source>
</evidence>
<feature type="domain" description="Acyl-CoA dehydrogenase/oxidase N-terminal" evidence="3">
    <location>
        <begin position="51"/>
        <end position="129"/>
    </location>
</feature>
<protein>
    <submittedName>
        <fullName evidence="5">Oxidoreductase</fullName>
    </submittedName>
</protein>
<dbReference type="InterPro" id="IPR013786">
    <property type="entry name" value="AcylCoA_DH/ox_N"/>
</dbReference>
<dbReference type="GO" id="GO:0050660">
    <property type="term" value="F:flavin adenine dinucleotide binding"/>
    <property type="evidence" value="ECO:0007669"/>
    <property type="project" value="InterPro"/>
</dbReference>
<reference evidence="6" key="1">
    <citation type="submission" date="2019-04" db="EMBL/GenBank/DDBJ databases">
        <title>Genome sequence of Pseudomonas putida 1290, an auxin catabolizing strain.</title>
        <authorList>
            <person name="Laird T.S."/>
            <person name="Leveau J.H.J."/>
        </authorList>
    </citation>
    <scope>NUCLEOTIDE SEQUENCE [LARGE SCALE GENOMIC DNA]</scope>
    <source>
        <strain evidence="6">1290</strain>
    </source>
</reference>
<evidence type="ECO:0000256" key="2">
    <source>
        <dbReference type="ARBA" id="ARBA00049661"/>
    </source>
</evidence>
<organism evidence="5 6">
    <name type="scientific">Pseudomonas putida</name>
    <name type="common">Arthrobacter siderocapsulatus</name>
    <dbReference type="NCBI Taxonomy" id="303"/>
    <lineage>
        <taxon>Bacteria</taxon>
        <taxon>Pseudomonadati</taxon>
        <taxon>Pseudomonadota</taxon>
        <taxon>Gammaproteobacteria</taxon>
        <taxon>Pseudomonadales</taxon>
        <taxon>Pseudomonadaceae</taxon>
        <taxon>Pseudomonas</taxon>
    </lineage>
</organism>
<comment type="similarity">
    <text evidence="2">Belongs to the HpaH/HsaA monooxygenase family.</text>
</comment>
<dbReference type="PANTHER" id="PTHR48083:SF19">
    <property type="entry name" value="FLAVIN-DEPENDENT MONOOXYGENASE, OXYGENASE SUBUNIT HSAA"/>
    <property type="match status" value="1"/>
</dbReference>
<dbReference type="GO" id="GO:0003995">
    <property type="term" value="F:acyl-CoA dehydrogenase activity"/>
    <property type="evidence" value="ECO:0007669"/>
    <property type="project" value="TreeGrafter"/>
</dbReference>
<gene>
    <name evidence="5" type="ORF">E6B08_20060</name>
</gene>
<dbReference type="PANTHER" id="PTHR48083">
    <property type="entry name" value="MEDIUM-CHAIN SPECIFIC ACYL-COA DEHYDROGENASE, MITOCHONDRIAL-RELATED"/>
    <property type="match status" value="1"/>
</dbReference>
<dbReference type="InterPro" id="IPR013107">
    <property type="entry name" value="Acyl-CoA_DH_C"/>
</dbReference>
<dbReference type="Pfam" id="PF08028">
    <property type="entry name" value="Acyl-CoA_dh_2"/>
    <property type="match status" value="1"/>
</dbReference>
<dbReference type="Pfam" id="PF02771">
    <property type="entry name" value="Acyl-CoA_dh_N"/>
    <property type="match status" value="1"/>
</dbReference>
<dbReference type="InterPro" id="IPR050741">
    <property type="entry name" value="Acyl-CoA_dehydrogenase"/>
</dbReference>
<dbReference type="SUPFAM" id="SSF47203">
    <property type="entry name" value="Acyl-CoA dehydrogenase C-terminal domain-like"/>
    <property type="match status" value="1"/>
</dbReference>
<dbReference type="InterPro" id="IPR046373">
    <property type="entry name" value="Acyl-CoA_Oxase/DH_mid-dom_sf"/>
</dbReference>
<accession>A0A4D6XG74</accession>
<sequence length="454" mass="48384">MMSGSRSTELKELPMTTISRTLETLAGESAIDAKALLLSPHDTLSTTAKQMRMAVAELVPLLRKQADEAERQRFLTTDASQRLGEIGVFDLGTPLEFGGLAAGARDLVEVLREVGRGDGSAGWLTATAANNHLLVVAYPAEAVREVFDGSPSNCGPRLVGASIFARQVGSAKAVEGGWLVRGRWGFASGCRTAQWAMVGVDIEGSTARGLALLPREAYTILDDWNTAGMAATASNTILTEHDVFVPAHRLFDLSELPQRMGTLKDRYQGAAFTWRDQARIVVITLNLAAVALGMAEGAMECFMDMAPKRTPFNLPYPTIADCPGAQISAGKGRAAIDVARASIEHAANGIDRLSEAGMDLSPPEATRLHMELVYAIQLCADAIAELEAALGSSAFALSNPVQRFHRDIRVLCSHGAIRFDPLAELSGRDVLGRTAPTMFAGGLPDVGNQKGDLK</sequence>
<evidence type="ECO:0000256" key="1">
    <source>
        <dbReference type="ARBA" id="ARBA00023002"/>
    </source>
</evidence>
<evidence type="ECO:0000313" key="5">
    <source>
        <dbReference type="EMBL" id="QCI13508.1"/>
    </source>
</evidence>
<dbReference type="Proteomes" id="UP000298551">
    <property type="component" value="Chromosome"/>
</dbReference>
<feature type="domain" description="Acyl-CoA dehydrogenase C-terminal" evidence="4">
    <location>
        <begin position="287"/>
        <end position="417"/>
    </location>
</feature>
<dbReference type="EMBL" id="CP039371">
    <property type="protein sequence ID" value="QCI13508.1"/>
    <property type="molecule type" value="Genomic_DNA"/>
</dbReference>
<dbReference type="Gene3D" id="2.40.110.10">
    <property type="entry name" value="Butyryl-CoA Dehydrogenase, subunit A, domain 2"/>
    <property type="match status" value="1"/>
</dbReference>
<dbReference type="AlphaFoldDB" id="A0A4D6XG74"/>
<dbReference type="Gene3D" id="1.20.140.10">
    <property type="entry name" value="Butyryl-CoA Dehydrogenase, subunit A, domain 3"/>
    <property type="match status" value="1"/>
</dbReference>
<dbReference type="Gene3D" id="1.10.540.10">
    <property type="entry name" value="Acyl-CoA dehydrogenase/oxidase, N-terminal domain"/>
    <property type="match status" value="1"/>
</dbReference>
<keyword evidence="1" id="KW-0560">Oxidoreductase</keyword>
<dbReference type="InterPro" id="IPR037069">
    <property type="entry name" value="AcylCoA_DH/ox_N_sf"/>
</dbReference>
<dbReference type="GO" id="GO:0033539">
    <property type="term" value="P:fatty acid beta-oxidation using acyl-CoA dehydrogenase"/>
    <property type="evidence" value="ECO:0007669"/>
    <property type="project" value="TreeGrafter"/>
</dbReference>
<dbReference type="SUPFAM" id="SSF56645">
    <property type="entry name" value="Acyl-CoA dehydrogenase NM domain-like"/>
    <property type="match status" value="1"/>
</dbReference>
<evidence type="ECO:0000259" key="4">
    <source>
        <dbReference type="Pfam" id="PF08028"/>
    </source>
</evidence>
<dbReference type="InterPro" id="IPR036250">
    <property type="entry name" value="AcylCo_DH-like_C"/>
</dbReference>
<name>A0A4D6XG74_PSEPU</name>
<dbReference type="GO" id="GO:0016712">
    <property type="term" value="F:oxidoreductase activity, acting on paired donors, with incorporation or reduction of molecular oxygen, reduced flavin or flavoprotein as one donor, and incorporation of one atom of oxygen"/>
    <property type="evidence" value="ECO:0007669"/>
    <property type="project" value="TreeGrafter"/>
</dbReference>
<proteinExistence type="inferred from homology"/>
<dbReference type="GO" id="GO:0005737">
    <property type="term" value="C:cytoplasm"/>
    <property type="evidence" value="ECO:0007669"/>
    <property type="project" value="TreeGrafter"/>
</dbReference>